<organism evidence="3 4">
    <name type="scientific">Kribbella deserti</name>
    <dbReference type="NCBI Taxonomy" id="1926257"/>
    <lineage>
        <taxon>Bacteria</taxon>
        <taxon>Bacillati</taxon>
        <taxon>Actinomycetota</taxon>
        <taxon>Actinomycetes</taxon>
        <taxon>Propionibacteriales</taxon>
        <taxon>Kribbellaceae</taxon>
        <taxon>Kribbella</taxon>
    </lineage>
</organism>
<protein>
    <submittedName>
        <fullName evidence="3">Uncharacterized protein</fullName>
    </submittedName>
</protein>
<keyword evidence="4" id="KW-1185">Reference proteome</keyword>
<evidence type="ECO:0000256" key="2">
    <source>
        <dbReference type="SAM" id="Phobius"/>
    </source>
</evidence>
<evidence type="ECO:0000256" key="1">
    <source>
        <dbReference type="SAM" id="MobiDB-lite"/>
    </source>
</evidence>
<dbReference type="RefSeq" id="WP_380043219.1">
    <property type="nucleotide sequence ID" value="NZ_JBHLTC010000001.1"/>
</dbReference>
<proteinExistence type="predicted"/>
<dbReference type="EMBL" id="JBHLTC010000001">
    <property type="protein sequence ID" value="MFC0622541.1"/>
    <property type="molecule type" value="Genomic_DNA"/>
</dbReference>
<sequence>MIAQLSGQTVAVFIGIPALIIAVVTLLVYAPSIAKGPRYRPGLSWWAPPVWIGGPGDRTTTSAPELTAGESAAKPTAVVQSTGGASASW</sequence>
<keyword evidence="2" id="KW-0472">Membrane</keyword>
<dbReference type="Proteomes" id="UP001589890">
    <property type="component" value="Unassembled WGS sequence"/>
</dbReference>
<reference evidence="3 4" key="1">
    <citation type="submission" date="2024-09" db="EMBL/GenBank/DDBJ databases">
        <authorList>
            <person name="Sun Q."/>
            <person name="Mori K."/>
        </authorList>
    </citation>
    <scope>NUCLEOTIDE SEQUENCE [LARGE SCALE GENOMIC DNA]</scope>
    <source>
        <strain evidence="3 4">CGMCC 1.15906</strain>
    </source>
</reference>
<feature type="region of interest" description="Disordered" evidence="1">
    <location>
        <begin position="54"/>
        <end position="89"/>
    </location>
</feature>
<evidence type="ECO:0000313" key="3">
    <source>
        <dbReference type="EMBL" id="MFC0622541.1"/>
    </source>
</evidence>
<name>A0ABV6QD47_9ACTN</name>
<keyword evidence="2" id="KW-0812">Transmembrane</keyword>
<keyword evidence="2" id="KW-1133">Transmembrane helix</keyword>
<feature type="compositionally biased region" description="Polar residues" evidence="1">
    <location>
        <begin position="78"/>
        <end position="89"/>
    </location>
</feature>
<accession>A0ABV6QD47</accession>
<comment type="caution">
    <text evidence="3">The sequence shown here is derived from an EMBL/GenBank/DDBJ whole genome shotgun (WGS) entry which is preliminary data.</text>
</comment>
<gene>
    <name evidence="3" type="ORF">ACFFGN_00595</name>
</gene>
<feature type="transmembrane region" description="Helical" evidence="2">
    <location>
        <begin position="12"/>
        <end position="30"/>
    </location>
</feature>
<evidence type="ECO:0000313" key="4">
    <source>
        <dbReference type="Proteomes" id="UP001589890"/>
    </source>
</evidence>